<evidence type="ECO:0000256" key="3">
    <source>
        <dbReference type="ARBA" id="ARBA00022705"/>
    </source>
</evidence>
<dbReference type="SUPFAM" id="SSF50249">
    <property type="entry name" value="Nucleic acid-binding proteins"/>
    <property type="match status" value="1"/>
</dbReference>
<evidence type="ECO:0000259" key="10">
    <source>
        <dbReference type="Pfam" id="PF08784"/>
    </source>
</evidence>
<reference evidence="11" key="1">
    <citation type="submission" date="2021-01" db="EMBL/GenBank/DDBJ databases">
        <title>Adiantum capillus-veneris genome.</title>
        <authorList>
            <person name="Fang Y."/>
            <person name="Liao Q."/>
        </authorList>
    </citation>
    <scope>NUCLEOTIDE SEQUENCE</scope>
    <source>
        <strain evidence="11">H3</strain>
        <tissue evidence="11">Leaf</tissue>
    </source>
</reference>
<dbReference type="InterPro" id="IPR004365">
    <property type="entry name" value="NA-bd_OB_tRNA"/>
</dbReference>
<dbReference type="InterPro" id="IPR036390">
    <property type="entry name" value="WH_DNA-bd_sf"/>
</dbReference>
<dbReference type="Pfam" id="PF01336">
    <property type="entry name" value="tRNA_anti-codon"/>
    <property type="match status" value="1"/>
</dbReference>
<dbReference type="Pfam" id="PF08784">
    <property type="entry name" value="RPA_C"/>
    <property type="match status" value="1"/>
</dbReference>
<dbReference type="PANTHER" id="PTHR13989">
    <property type="entry name" value="REPLICATION PROTEIN A-RELATED"/>
    <property type="match status" value="1"/>
</dbReference>
<evidence type="ECO:0000313" key="11">
    <source>
        <dbReference type="EMBL" id="KAI5059123.1"/>
    </source>
</evidence>
<keyword evidence="4" id="KW-0227">DNA damage</keyword>
<gene>
    <name evidence="11" type="ORF">GOP47_0025442</name>
</gene>
<dbReference type="EMBL" id="JABFUD020000025">
    <property type="protein sequence ID" value="KAI5059123.1"/>
    <property type="molecule type" value="Genomic_DNA"/>
</dbReference>
<dbReference type="FunFam" id="1.10.10.10:FF:000168">
    <property type="entry name" value="Replication protein A 32 kDa subunit"/>
    <property type="match status" value="1"/>
</dbReference>
<dbReference type="CDD" id="cd04478">
    <property type="entry name" value="RPA2_DBD_D"/>
    <property type="match status" value="1"/>
</dbReference>
<dbReference type="GO" id="GO:0000781">
    <property type="term" value="C:chromosome, telomeric region"/>
    <property type="evidence" value="ECO:0007669"/>
    <property type="project" value="TreeGrafter"/>
</dbReference>
<evidence type="ECO:0000259" key="9">
    <source>
        <dbReference type="Pfam" id="PF01336"/>
    </source>
</evidence>
<dbReference type="GO" id="GO:0005662">
    <property type="term" value="C:DNA replication factor A complex"/>
    <property type="evidence" value="ECO:0007669"/>
    <property type="project" value="TreeGrafter"/>
</dbReference>
<comment type="similarity">
    <text evidence="2">Belongs to the replication factor A protein 2 family.</text>
</comment>
<dbReference type="InterPro" id="IPR040260">
    <property type="entry name" value="RFA2-like"/>
</dbReference>
<evidence type="ECO:0000256" key="7">
    <source>
        <dbReference type="ARBA" id="ARBA00023204"/>
    </source>
</evidence>
<comment type="caution">
    <text evidence="11">The sequence shown here is derived from an EMBL/GenBank/DDBJ whole genome shotgun (WGS) entry which is preliminary data.</text>
</comment>
<dbReference type="SUPFAM" id="SSF46785">
    <property type="entry name" value="Winged helix' DNA-binding domain"/>
    <property type="match status" value="1"/>
</dbReference>
<keyword evidence="8" id="KW-0539">Nucleus</keyword>
<dbReference type="Gene3D" id="1.10.10.10">
    <property type="entry name" value="Winged helix-like DNA-binding domain superfamily/Winged helix DNA-binding domain"/>
    <property type="match status" value="1"/>
</dbReference>
<dbReference type="FunFam" id="2.40.50.140:FF:000184">
    <property type="entry name" value="replication protein A 32 kDa subunit A-like"/>
    <property type="match status" value="1"/>
</dbReference>
<keyword evidence="12" id="KW-1185">Reference proteome</keyword>
<evidence type="ECO:0000313" key="12">
    <source>
        <dbReference type="Proteomes" id="UP000886520"/>
    </source>
</evidence>
<dbReference type="InterPro" id="IPR014892">
    <property type="entry name" value="RPA_C"/>
</dbReference>
<dbReference type="Gene3D" id="2.40.50.140">
    <property type="entry name" value="Nucleic acid-binding proteins"/>
    <property type="match status" value="1"/>
</dbReference>
<dbReference type="InterPro" id="IPR036388">
    <property type="entry name" value="WH-like_DNA-bd_sf"/>
</dbReference>
<evidence type="ECO:0000256" key="1">
    <source>
        <dbReference type="ARBA" id="ARBA00004123"/>
    </source>
</evidence>
<dbReference type="GO" id="GO:0003697">
    <property type="term" value="F:single-stranded DNA binding"/>
    <property type="evidence" value="ECO:0007669"/>
    <property type="project" value="TreeGrafter"/>
</dbReference>
<feature type="domain" description="OB" evidence="9">
    <location>
        <begin position="74"/>
        <end position="149"/>
    </location>
</feature>
<dbReference type="OrthoDB" id="25571at2759"/>
<sequence length="289" mass="31350">MYSASYQQEGGSLFSGGGFMPTQSATQSYDGITKRSGGSQNTGLLPLTVKQISQAVQNSSDDTFFVDGIDVNNVTLVGMVFDKEERATDVSFLIDDGTGRVEVKRWIDGQDTHESMEMSALQNGVYVRVHGHLRSFQGKRNIVAFSVRPVTDFNEVTYHFLECVFVHLHNSKANGLSTKSSPLGPTSGVQTPSNPVYGGTGGGAGAYNQYMPSSIAAVNGSMDECQKRVHAIFEEPSSLAAEAGLHVDEVARRMSGYNKNQVKDAIEFLVNEGLIYSTIDDYHYKSTNG</sequence>
<keyword evidence="7" id="KW-0234">DNA repair</keyword>
<dbReference type="GO" id="GO:0000724">
    <property type="term" value="P:double-strand break repair via homologous recombination"/>
    <property type="evidence" value="ECO:0007669"/>
    <property type="project" value="TreeGrafter"/>
</dbReference>
<name>A0A9D4Z2A1_ADICA</name>
<dbReference type="InterPro" id="IPR014646">
    <property type="entry name" value="Rfa2/RPA32"/>
</dbReference>
<dbReference type="GO" id="GO:0035861">
    <property type="term" value="C:site of double-strand break"/>
    <property type="evidence" value="ECO:0007669"/>
    <property type="project" value="TreeGrafter"/>
</dbReference>
<dbReference type="InterPro" id="IPR012340">
    <property type="entry name" value="NA-bd_OB-fold"/>
</dbReference>
<dbReference type="AlphaFoldDB" id="A0A9D4Z2A1"/>
<feature type="domain" description="Replication protein A C-terminal" evidence="10">
    <location>
        <begin position="167"/>
        <end position="282"/>
    </location>
</feature>
<dbReference type="GO" id="GO:0006289">
    <property type="term" value="P:nucleotide-excision repair"/>
    <property type="evidence" value="ECO:0007669"/>
    <property type="project" value="TreeGrafter"/>
</dbReference>
<dbReference type="PANTHER" id="PTHR13989:SF16">
    <property type="entry name" value="REPLICATION PROTEIN A2"/>
    <property type="match status" value="1"/>
</dbReference>
<comment type="subcellular location">
    <subcellularLocation>
        <location evidence="1">Nucleus</location>
    </subcellularLocation>
</comment>
<evidence type="ECO:0000256" key="6">
    <source>
        <dbReference type="ARBA" id="ARBA00023172"/>
    </source>
</evidence>
<protein>
    <submittedName>
        <fullName evidence="11">Uncharacterized protein</fullName>
    </submittedName>
</protein>
<dbReference type="GO" id="GO:0006260">
    <property type="term" value="P:DNA replication"/>
    <property type="evidence" value="ECO:0007669"/>
    <property type="project" value="UniProtKB-KW"/>
</dbReference>
<dbReference type="Proteomes" id="UP000886520">
    <property type="component" value="Chromosome 25"/>
</dbReference>
<evidence type="ECO:0000256" key="2">
    <source>
        <dbReference type="ARBA" id="ARBA00007815"/>
    </source>
</evidence>
<evidence type="ECO:0000256" key="4">
    <source>
        <dbReference type="ARBA" id="ARBA00022763"/>
    </source>
</evidence>
<keyword evidence="3" id="KW-0235">DNA replication</keyword>
<organism evidence="11 12">
    <name type="scientific">Adiantum capillus-veneris</name>
    <name type="common">Maidenhair fern</name>
    <dbReference type="NCBI Taxonomy" id="13818"/>
    <lineage>
        <taxon>Eukaryota</taxon>
        <taxon>Viridiplantae</taxon>
        <taxon>Streptophyta</taxon>
        <taxon>Embryophyta</taxon>
        <taxon>Tracheophyta</taxon>
        <taxon>Polypodiopsida</taxon>
        <taxon>Polypodiidae</taxon>
        <taxon>Polypodiales</taxon>
        <taxon>Pteridineae</taxon>
        <taxon>Pteridaceae</taxon>
        <taxon>Vittarioideae</taxon>
        <taxon>Adiantum</taxon>
    </lineage>
</organism>
<keyword evidence="6" id="KW-0233">DNA recombination</keyword>
<proteinExistence type="inferred from homology"/>
<evidence type="ECO:0000256" key="5">
    <source>
        <dbReference type="ARBA" id="ARBA00023125"/>
    </source>
</evidence>
<evidence type="ECO:0000256" key="8">
    <source>
        <dbReference type="ARBA" id="ARBA00023242"/>
    </source>
</evidence>
<dbReference type="PIRSF" id="PIRSF036949">
    <property type="entry name" value="RPA32"/>
    <property type="match status" value="1"/>
</dbReference>
<accession>A0A9D4Z2A1</accession>
<keyword evidence="5" id="KW-0238">DNA-binding</keyword>